<evidence type="ECO:0000256" key="1">
    <source>
        <dbReference type="SAM" id="Phobius"/>
    </source>
</evidence>
<proteinExistence type="predicted"/>
<feature type="non-terminal residue" evidence="2">
    <location>
        <position position="1"/>
    </location>
</feature>
<keyword evidence="1" id="KW-1133">Transmembrane helix</keyword>
<evidence type="ECO:0000313" key="2">
    <source>
        <dbReference type="EMBL" id="MQM09309.1"/>
    </source>
</evidence>
<feature type="transmembrane region" description="Helical" evidence="1">
    <location>
        <begin position="50"/>
        <end position="68"/>
    </location>
</feature>
<reference evidence="2" key="1">
    <citation type="submission" date="2017-07" db="EMBL/GenBank/DDBJ databases">
        <title>Taro Niue Genome Assembly and Annotation.</title>
        <authorList>
            <person name="Atibalentja N."/>
            <person name="Keating K."/>
            <person name="Fields C.J."/>
        </authorList>
    </citation>
    <scope>NUCLEOTIDE SEQUENCE</scope>
    <source>
        <strain evidence="2">Niue_2</strain>
        <tissue evidence="2">Leaf</tissue>
    </source>
</reference>
<accession>A0A843WHR2</accession>
<comment type="caution">
    <text evidence="2">The sequence shown here is derived from an EMBL/GenBank/DDBJ whole genome shotgun (WGS) entry which is preliminary data.</text>
</comment>
<keyword evidence="1" id="KW-0472">Membrane</keyword>
<organism evidence="2 3">
    <name type="scientific">Colocasia esculenta</name>
    <name type="common">Wild taro</name>
    <name type="synonym">Arum esculentum</name>
    <dbReference type="NCBI Taxonomy" id="4460"/>
    <lineage>
        <taxon>Eukaryota</taxon>
        <taxon>Viridiplantae</taxon>
        <taxon>Streptophyta</taxon>
        <taxon>Embryophyta</taxon>
        <taxon>Tracheophyta</taxon>
        <taxon>Spermatophyta</taxon>
        <taxon>Magnoliopsida</taxon>
        <taxon>Liliopsida</taxon>
        <taxon>Araceae</taxon>
        <taxon>Aroideae</taxon>
        <taxon>Colocasieae</taxon>
        <taxon>Colocasia</taxon>
    </lineage>
</organism>
<keyword evidence="1" id="KW-0812">Transmembrane</keyword>
<sequence length="117" mass="12711">EEEGSAWCRGIVELAWNSISYFSMLPSLVWCVYGVWVAQGWSIPRVCPSSGVATVVVAIAVPFPITMVSQRPRGTQQCECVPRVFRGSGWGVGVCPRADLPLGPSRGEHGRLPHCVQ</sequence>
<keyword evidence="3" id="KW-1185">Reference proteome</keyword>
<protein>
    <submittedName>
        <fullName evidence="2">Uncharacterized protein</fullName>
    </submittedName>
</protein>
<dbReference type="EMBL" id="NMUH01004342">
    <property type="protein sequence ID" value="MQM09309.1"/>
    <property type="molecule type" value="Genomic_DNA"/>
</dbReference>
<evidence type="ECO:0000313" key="3">
    <source>
        <dbReference type="Proteomes" id="UP000652761"/>
    </source>
</evidence>
<feature type="transmembrane region" description="Helical" evidence="1">
    <location>
        <begin position="19"/>
        <end position="38"/>
    </location>
</feature>
<name>A0A843WHR2_COLES</name>
<dbReference type="Proteomes" id="UP000652761">
    <property type="component" value="Unassembled WGS sequence"/>
</dbReference>
<gene>
    <name evidence="2" type="ORF">Taro_042179</name>
</gene>
<dbReference type="AlphaFoldDB" id="A0A843WHR2"/>